<dbReference type="PANTHER" id="PTHR28062:SF1">
    <property type="entry name" value="TRANSMEMBRANE PROTEIN"/>
    <property type="match status" value="1"/>
</dbReference>
<evidence type="ECO:0000313" key="3">
    <source>
        <dbReference type="EMBL" id="KAK8033388.1"/>
    </source>
</evidence>
<accession>A0ABR1SGC7</accession>
<name>A0ABR1SGC7_9PEZI</name>
<organism evidence="3 4">
    <name type="scientific">Apiospora marii</name>
    <dbReference type="NCBI Taxonomy" id="335849"/>
    <lineage>
        <taxon>Eukaryota</taxon>
        <taxon>Fungi</taxon>
        <taxon>Dikarya</taxon>
        <taxon>Ascomycota</taxon>
        <taxon>Pezizomycotina</taxon>
        <taxon>Sordariomycetes</taxon>
        <taxon>Xylariomycetidae</taxon>
        <taxon>Amphisphaeriales</taxon>
        <taxon>Apiosporaceae</taxon>
        <taxon>Apiospora</taxon>
    </lineage>
</organism>
<dbReference type="Pfam" id="PF10173">
    <property type="entry name" value="Mit_KHE1"/>
    <property type="match status" value="1"/>
</dbReference>
<protein>
    <submittedName>
        <fullName evidence="3">Mitochondrial K+-H+ exchange-related-domain-containing protein</fullName>
    </submittedName>
</protein>
<feature type="region of interest" description="Disordered" evidence="1">
    <location>
        <begin position="260"/>
        <end position="285"/>
    </location>
</feature>
<evidence type="ECO:0000256" key="1">
    <source>
        <dbReference type="SAM" id="MobiDB-lite"/>
    </source>
</evidence>
<keyword evidence="4" id="KW-1185">Reference proteome</keyword>
<keyword evidence="2" id="KW-0472">Membrane</keyword>
<feature type="compositionally biased region" description="Low complexity" evidence="1">
    <location>
        <begin position="268"/>
        <end position="279"/>
    </location>
</feature>
<dbReference type="Proteomes" id="UP001396898">
    <property type="component" value="Unassembled WGS sequence"/>
</dbReference>
<keyword evidence="2" id="KW-1133">Transmembrane helix</keyword>
<evidence type="ECO:0000256" key="2">
    <source>
        <dbReference type="SAM" id="Phobius"/>
    </source>
</evidence>
<feature type="region of interest" description="Disordered" evidence="1">
    <location>
        <begin position="202"/>
        <end position="221"/>
    </location>
</feature>
<dbReference type="InterPro" id="IPR018786">
    <property type="entry name" value="Mit_KHE1"/>
</dbReference>
<sequence>MRLYLFPISTRRTLLYCERFNSVQSANQKTIADKVTNRAAALWASWEKKESGWQRKIVNYGNHALRRIPYEEWGLKSVPPLSARRRDEELKGQDRVELVFPDTVIPADKAVGVLQTLATERESLHKANLIWCIVGMPITIPFALVPVIPNLPFFYLVYRAWSHWRALAGGKHIQFLLSNNILALTPSPILAKIYPAVLPPSSGGAEKSASRPSTSEKPLPEKEVMLLSRTNEQALAKALDVPELEVEVERAMWQVQHAIQKAEEAEKAATQQQPPAASETKPKDE</sequence>
<proteinExistence type="predicted"/>
<reference evidence="3 4" key="1">
    <citation type="submission" date="2023-01" db="EMBL/GenBank/DDBJ databases">
        <title>Analysis of 21 Apiospora genomes using comparative genomics revels a genus with tremendous synthesis potential of carbohydrate active enzymes and secondary metabolites.</title>
        <authorList>
            <person name="Sorensen T."/>
        </authorList>
    </citation>
    <scope>NUCLEOTIDE SEQUENCE [LARGE SCALE GENOMIC DNA]</scope>
    <source>
        <strain evidence="3 4">CBS 20057</strain>
    </source>
</reference>
<keyword evidence="2" id="KW-0812">Transmembrane</keyword>
<comment type="caution">
    <text evidence="3">The sequence shown here is derived from an EMBL/GenBank/DDBJ whole genome shotgun (WGS) entry which is preliminary data.</text>
</comment>
<dbReference type="PANTHER" id="PTHR28062">
    <property type="entry name" value="K+-H+ EXCHANGE-LIKE PROTEIN"/>
    <property type="match status" value="1"/>
</dbReference>
<feature type="transmembrane region" description="Helical" evidence="2">
    <location>
        <begin position="129"/>
        <end position="148"/>
    </location>
</feature>
<evidence type="ECO:0000313" key="4">
    <source>
        <dbReference type="Proteomes" id="UP001396898"/>
    </source>
</evidence>
<dbReference type="EMBL" id="JAQQWI010000006">
    <property type="protein sequence ID" value="KAK8033388.1"/>
    <property type="molecule type" value="Genomic_DNA"/>
</dbReference>
<gene>
    <name evidence="3" type="ORF">PG991_002786</name>
</gene>